<reference evidence="2" key="2">
    <citation type="submission" date="2020-05" db="UniProtKB">
        <authorList>
            <consortium name="EnsemblMetazoa"/>
        </authorList>
    </citation>
    <scope>IDENTIFICATION</scope>
    <source>
        <strain evidence="2">IAEA</strain>
    </source>
</reference>
<proteinExistence type="predicted"/>
<keyword evidence="3" id="KW-1185">Reference proteome</keyword>
<dbReference type="PANTHER" id="PTHR46599">
    <property type="entry name" value="PIGGYBAC TRANSPOSABLE ELEMENT-DERIVED PROTEIN 4"/>
    <property type="match status" value="1"/>
</dbReference>
<dbReference type="Pfam" id="PF13843">
    <property type="entry name" value="DDE_Tnp_1_7"/>
    <property type="match status" value="1"/>
</dbReference>
<dbReference type="EMBL" id="JXJN01024053">
    <property type="status" value="NOT_ANNOTATED_CDS"/>
    <property type="molecule type" value="Genomic_DNA"/>
</dbReference>
<feature type="domain" description="PiggyBac transposable element-derived protein" evidence="1">
    <location>
        <begin position="137"/>
        <end position="478"/>
    </location>
</feature>
<dbReference type="STRING" id="67801.A0A1B0C1I3"/>
<dbReference type="VEuPathDB" id="VectorBase:GPPI046598"/>
<sequence>MSFAVDDEVLANIKIQEDSDNEVFGAVFAEEEKLKDDFLDPIELQRKCENYCEDPLQHGGKNDVIDFPWQYEESDFLRSHILNGEDIENYEVKKEFSKGKPRKPNKILWSKEPGNTVLNDLPDYQPSGKGPAKNVFSPVEAWHLLMDLPILTQIVKATNEFIKSLRSKELHHKTTDVIELRSWLGLNYLCGVLHNNENARPMEELWTLELGNAIFRASMHYKRFVFLAESIRISDTYPDGSKLTSVIDEIGTVWEKFIINCRSYYTASNICMLDDFVMDSSADFFNSFEHASPSEDEKNCVRFVTLCDAKTLYISNALITRGNKYLDEEVYQISSDIKNTRRCLCLNDRYTNSNMMINMGKLQQTQLQVVGSLSRTEGVPTHLVKSMATPQVWYSKNDLMLISGCETEISQAGLLLASGLSTRVSAIKLYKIARLSNRRAHNQMNIYNTAYGNPAIAQLGWPRKFLYFLLNMAAFNAWILMRLSEKGDSRMEQRDFQRQLGLFLTQQQLKQRLHSNQKLSVSLKLQITEVLGEDVEAVLSGITKKRTLHLPAIPADKALIPEGVVLQARENESRRRCRGCRSRNGTKIRTRCQQCLIPYCMRHLISRCDKCSGVNLKSDVPGIQNKIT</sequence>
<dbReference type="AlphaFoldDB" id="A0A1B0C1I3"/>
<evidence type="ECO:0000313" key="2">
    <source>
        <dbReference type="EnsemblMetazoa" id="GPPI046598-PA"/>
    </source>
</evidence>
<dbReference type="EnsemblMetazoa" id="GPPI046598-RA">
    <property type="protein sequence ID" value="GPPI046598-PA"/>
    <property type="gene ID" value="GPPI046598"/>
</dbReference>
<accession>A0A1B0C1I3</accession>
<dbReference type="InterPro" id="IPR029526">
    <property type="entry name" value="PGBD"/>
</dbReference>
<dbReference type="Proteomes" id="UP000092460">
    <property type="component" value="Unassembled WGS sequence"/>
</dbReference>
<protein>
    <recommendedName>
        <fullName evidence="1">PiggyBac transposable element-derived protein domain-containing protein</fullName>
    </recommendedName>
</protein>
<evidence type="ECO:0000259" key="1">
    <source>
        <dbReference type="Pfam" id="PF13843"/>
    </source>
</evidence>
<name>A0A1B0C1I3_9MUSC</name>
<reference evidence="3" key="1">
    <citation type="submission" date="2015-01" db="EMBL/GenBank/DDBJ databases">
        <authorList>
            <person name="Aksoy S."/>
            <person name="Warren W."/>
            <person name="Wilson R.K."/>
        </authorList>
    </citation>
    <scope>NUCLEOTIDE SEQUENCE [LARGE SCALE GENOMIC DNA]</scope>
    <source>
        <strain evidence="3">IAEA</strain>
    </source>
</reference>
<dbReference type="PANTHER" id="PTHR46599:SF3">
    <property type="entry name" value="PIGGYBAC TRANSPOSABLE ELEMENT-DERIVED PROTEIN 4"/>
    <property type="match status" value="1"/>
</dbReference>
<evidence type="ECO:0000313" key="3">
    <source>
        <dbReference type="Proteomes" id="UP000092460"/>
    </source>
</evidence>
<organism evidence="2 3">
    <name type="scientific">Glossina palpalis gambiensis</name>
    <dbReference type="NCBI Taxonomy" id="67801"/>
    <lineage>
        <taxon>Eukaryota</taxon>
        <taxon>Metazoa</taxon>
        <taxon>Ecdysozoa</taxon>
        <taxon>Arthropoda</taxon>
        <taxon>Hexapoda</taxon>
        <taxon>Insecta</taxon>
        <taxon>Pterygota</taxon>
        <taxon>Neoptera</taxon>
        <taxon>Endopterygota</taxon>
        <taxon>Diptera</taxon>
        <taxon>Brachycera</taxon>
        <taxon>Muscomorpha</taxon>
        <taxon>Hippoboscoidea</taxon>
        <taxon>Glossinidae</taxon>
        <taxon>Glossina</taxon>
    </lineage>
</organism>